<dbReference type="Gene3D" id="3.80.10.10">
    <property type="entry name" value="Ribonuclease Inhibitor"/>
    <property type="match status" value="1"/>
</dbReference>
<protein>
    <recommendedName>
        <fullName evidence="2">Disease resistance protein At4g27190-like leucine-rich repeats domain-containing protein</fullName>
    </recommendedName>
</protein>
<keyword evidence="1" id="KW-0611">Plant defense</keyword>
<feature type="domain" description="Disease resistance protein At4g27190-like leucine-rich repeats" evidence="2">
    <location>
        <begin position="167"/>
        <end position="283"/>
    </location>
</feature>
<dbReference type="EMBL" id="JACBKZ010000008">
    <property type="protein sequence ID" value="KAF5944091.1"/>
    <property type="molecule type" value="Genomic_DNA"/>
</dbReference>
<reference evidence="4" key="1">
    <citation type="journal article" date="2020" name="Nat. Commun.">
        <title>Genome assembly of wild tea tree DASZ reveals pedigree and selection history of tea varieties.</title>
        <authorList>
            <person name="Zhang W."/>
            <person name="Zhang Y."/>
            <person name="Qiu H."/>
            <person name="Guo Y."/>
            <person name="Wan H."/>
            <person name="Zhang X."/>
            <person name="Scossa F."/>
            <person name="Alseekh S."/>
            <person name="Zhang Q."/>
            <person name="Wang P."/>
            <person name="Xu L."/>
            <person name="Schmidt M.H."/>
            <person name="Jia X."/>
            <person name="Li D."/>
            <person name="Zhu A."/>
            <person name="Guo F."/>
            <person name="Chen W."/>
            <person name="Ni D."/>
            <person name="Usadel B."/>
            <person name="Fernie A.R."/>
            <person name="Wen W."/>
        </authorList>
    </citation>
    <scope>NUCLEOTIDE SEQUENCE [LARGE SCALE GENOMIC DNA]</scope>
    <source>
        <strain evidence="4">cv. G240</strain>
    </source>
</reference>
<dbReference type="Proteomes" id="UP000593564">
    <property type="component" value="Unassembled WGS sequence"/>
</dbReference>
<dbReference type="AlphaFoldDB" id="A0A7J7GVY2"/>
<accession>A0A7J7GVY2</accession>
<evidence type="ECO:0000256" key="1">
    <source>
        <dbReference type="ARBA" id="ARBA00022821"/>
    </source>
</evidence>
<keyword evidence="4" id="KW-1185">Reference proteome</keyword>
<dbReference type="PANTHER" id="PTHR33463">
    <property type="entry name" value="NB-ARC DOMAIN-CONTAINING PROTEIN-RELATED"/>
    <property type="match status" value="1"/>
</dbReference>
<dbReference type="InterPro" id="IPR032675">
    <property type="entry name" value="LRR_dom_sf"/>
</dbReference>
<evidence type="ECO:0000259" key="2">
    <source>
        <dbReference type="Pfam" id="PF23247"/>
    </source>
</evidence>
<evidence type="ECO:0000313" key="3">
    <source>
        <dbReference type="EMBL" id="KAF5944091.1"/>
    </source>
</evidence>
<dbReference type="SUPFAM" id="SSF52058">
    <property type="entry name" value="L domain-like"/>
    <property type="match status" value="1"/>
</dbReference>
<gene>
    <name evidence="3" type="ORF">HYC85_018168</name>
</gene>
<evidence type="ECO:0000313" key="4">
    <source>
        <dbReference type="Proteomes" id="UP000593564"/>
    </source>
</evidence>
<comment type="caution">
    <text evidence="3">The sequence shown here is derived from an EMBL/GenBank/DDBJ whole genome shotgun (WGS) entry which is preliminary data.</text>
</comment>
<dbReference type="InterPro" id="IPR057135">
    <property type="entry name" value="At4g27190-like_LRR"/>
</dbReference>
<proteinExistence type="predicted"/>
<dbReference type="PANTHER" id="PTHR33463:SF221">
    <property type="entry name" value="LEUCINE-RICH REPEAT DOMAIN, L DOMAIN-CONTAINING PROTEIN"/>
    <property type="match status" value="1"/>
</dbReference>
<organism evidence="3 4">
    <name type="scientific">Camellia sinensis</name>
    <name type="common">Tea plant</name>
    <name type="synonym">Thea sinensis</name>
    <dbReference type="NCBI Taxonomy" id="4442"/>
    <lineage>
        <taxon>Eukaryota</taxon>
        <taxon>Viridiplantae</taxon>
        <taxon>Streptophyta</taxon>
        <taxon>Embryophyta</taxon>
        <taxon>Tracheophyta</taxon>
        <taxon>Spermatophyta</taxon>
        <taxon>Magnoliopsida</taxon>
        <taxon>eudicotyledons</taxon>
        <taxon>Gunneridae</taxon>
        <taxon>Pentapetalae</taxon>
        <taxon>asterids</taxon>
        <taxon>Ericales</taxon>
        <taxon>Theaceae</taxon>
        <taxon>Camellia</taxon>
    </lineage>
</organism>
<sequence length="409" mass="45963">MFPDGVITKLSRLENLSMFKRKWRWSQKLQEMGEAADVIEITSSPQLTNVGLSFVNLPSFICNVRSKHWKVLKSYHIGVGILSSFAPISKETFSVEIRGCHIIGDNCFIELPKNTQQLAIQGCHDIDVLSKLSLTSNLSDLKECYVSSCNGLEFITLADVNPFPSLERLVLRKLSNLKAICLGNVVACAPVRLKTLHIYNCNNLKILFSVELLHQLPNLQEFEVWNSHLIQEIVGEEGSSGVNSNTSPTVTLPRLRRLYLSTSPELKCISRRVNQLKFANVKHGTPVTACCGEHSLFTDIRLKHFGCRAFLRIMSKYSSLLAHEKHDQLQFNSGLDILNYVSQQQSPMNPTQSCGSLKTFQLHTFQWLLAHFVSEKYIAFTSIVHAFLLACFAAPSRIPSVGALRIFPI</sequence>
<reference evidence="3 4" key="2">
    <citation type="submission" date="2020-07" db="EMBL/GenBank/DDBJ databases">
        <title>Genome assembly of wild tea tree DASZ reveals pedigree and selection history of tea varieties.</title>
        <authorList>
            <person name="Zhang W."/>
        </authorList>
    </citation>
    <scope>NUCLEOTIDE SEQUENCE [LARGE SCALE GENOMIC DNA]</scope>
    <source>
        <strain evidence="4">cv. G240</strain>
        <tissue evidence="3">Leaf</tissue>
    </source>
</reference>
<dbReference type="Pfam" id="PF23247">
    <property type="entry name" value="LRR_RPS2"/>
    <property type="match status" value="1"/>
</dbReference>
<dbReference type="InterPro" id="IPR050905">
    <property type="entry name" value="Plant_NBS-LRR"/>
</dbReference>
<name>A0A7J7GVY2_CAMSI</name>